<evidence type="ECO:0000313" key="2">
    <source>
        <dbReference type="Proteomes" id="UP001157502"/>
    </source>
</evidence>
<reference evidence="1" key="1">
    <citation type="submission" date="2021-05" db="EMBL/GenBank/DDBJ databases">
        <authorList>
            <person name="Pan Q."/>
            <person name="Jouanno E."/>
            <person name="Zahm M."/>
            <person name="Klopp C."/>
            <person name="Cabau C."/>
            <person name="Louis A."/>
            <person name="Berthelot C."/>
            <person name="Parey E."/>
            <person name="Roest Crollius H."/>
            <person name="Montfort J."/>
            <person name="Robinson-Rechavi M."/>
            <person name="Bouchez O."/>
            <person name="Lampietro C."/>
            <person name="Lopez Roques C."/>
            <person name="Donnadieu C."/>
            <person name="Postlethwait J."/>
            <person name="Bobe J."/>
            <person name="Dillon D."/>
            <person name="Chandos A."/>
            <person name="von Hippel F."/>
            <person name="Guiguen Y."/>
        </authorList>
    </citation>
    <scope>NUCLEOTIDE SEQUENCE</scope>
    <source>
        <strain evidence="1">YG-Jan2019</strain>
    </source>
</reference>
<dbReference type="EMBL" id="CM055743">
    <property type="protein sequence ID" value="KAJ7999586.1"/>
    <property type="molecule type" value="Genomic_DNA"/>
</dbReference>
<gene>
    <name evidence="1" type="ORF">DPEC_G00195950</name>
</gene>
<organism evidence="1 2">
    <name type="scientific">Dallia pectoralis</name>
    <name type="common">Alaska blackfish</name>
    <dbReference type="NCBI Taxonomy" id="75939"/>
    <lineage>
        <taxon>Eukaryota</taxon>
        <taxon>Metazoa</taxon>
        <taxon>Chordata</taxon>
        <taxon>Craniata</taxon>
        <taxon>Vertebrata</taxon>
        <taxon>Euteleostomi</taxon>
        <taxon>Actinopterygii</taxon>
        <taxon>Neopterygii</taxon>
        <taxon>Teleostei</taxon>
        <taxon>Protacanthopterygii</taxon>
        <taxon>Esociformes</taxon>
        <taxon>Umbridae</taxon>
        <taxon>Dallia</taxon>
    </lineage>
</organism>
<comment type="caution">
    <text evidence="1">The sequence shown here is derived from an EMBL/GenBank/DDBJ whole genome shotgun (WGS) entry which is preliminary data.</text>
</comment>
<proteinExistence type="predicted"/>
<sequence>MTASQTVNNNFIKEQKELLKTLKTLEQQQLSRMRQLTEEQKTFAFVMNKRLSLRGPMRPQTSTLVSHSSSALRRVPGPRSAPAALPTRTAGKRAFSANSANSKVLFEQSLTGLSPWPEKPKKGVETRQVRKAAEASTVIGADPATAHWVLKEYGACQRCCCECGHTRALLSRRLSCPALLQSS</sequence>
<protein>
    <submittedName>
        <fullName evidence="1">Uncharacterized protein</fullName>
    </submittedName>
</protein>
<name>A0ACC2G7S7_DALPE</name>
<evidence type="ECO:0000313" key="1">
    <source>
        <dbReference type="EMBL" id="KAJ7999586.1"/>
    </source>
</evidence>
<accession>A0ACC2G7S7</accession>
<keyword evidence="2" id="KW-1185">Reference proteome</keyword>
<dbReference type="Proteomes" id="UP001157502">
    <property type="component" value="Chromosome 16"/>
</dbReference>